<sequence>MYRSSNSPYPHCPALLSAPKRAQLVPIPTARFISYDQPPTPTPATQDTRLRSRSYNHSPGHTQRPDDHANDNLSPLEESHTMWSSSVPQSPRTALSSFHCHPLEGVFGPTDQQELLSTEDNFTDPTRASCELFEVDTDGLLDIKVGKPGENGFGTLSQLHRSSASVPDSKSAEVETLVNRSITFRAL</sequence>
<reference evidence="2 3" key="1">
    <citation type="journal article" date="2018" name="Nat. Ecol. Evol.">
        <title>Pezizomycetes genomes reveal the molecular basis of ectomycorrhizal truffle lifestyle.</title>
        <authorList>
            <person name="Murat C."/>
            <person name="Payen T."/>
            <person name="Noel B."/>
            <person name="Kuo A."/>
            <person name="Morin E."/>
            <person name="Chen J."/>
            <person name="Kohler A."/>
            <person name="Krizsan K."/>
            <person name="Balestrini R."/>
            <person name="Da Silva C."/>
            <person name="Montanini B."/>
            <person name="Hainaut M."/>
            <person name="Levati E."/>
            <person name="Barry K.W."/>
            <person name="Belfiori B."/>
            <person name="Cichocki N."/>
            <person name="Clum A."/>
            <person name="Dockter R.B."/>
            <person name="Fauchery L."/>
            <person name="Guy J."/>
            <person name="Iotti M."/>
            <person name="Le Tacon F."/>
            <person name="Lindquist E.A."/>
            <person name="Lipzen A."/>
            <person name="Malagnac F."/>
            <person name="Mello A."/>
            <person name="Molinier V."/>
            <person name="Miyauchi S."/>
            <person name="Poulain J."/>
            <person name="Riccioni C."/>
            <person name="Rubini A."/>
            <person name="Sitrit Y."/>
            <person name="Splivallo R."/>
            <person name="Traeger S."/>
            <person name="Wang M."/>
            <person name="Zifcakova L."/>
            <person name="Wipf D."/>
            <person name="Zambonelli A."/>
            <person name="Paolocci F."/>
            <person name="Nowrousian M."/>
            <person name="Ottonello S."/>
            <person name="Baldrian P."/>
            <person name="Spatafora J.W."/>
            <person name="Henrissat B."/>
            <person name="Nagy L.G."/>
            <person name="Aury J.M."/>
            <person name="Wincker P."/>
            <person name="Grigoriev I.V."/>
            <person name="Bonfante P."/>
            <person name="Martin F.M."/>
        </authorList>
    </citation>
    <scope>NUCLEOTIDE SEQUENCE [LARGE SCALE GENOMIC DNA]</scope>
    <source>
        <strain evidence="2 3">RN42</strain>
    </source>
</reference>
<evidence type="ECO:0000313" key="2">
    <source>
        <dbReference type="EMBL" id="RPA81946.1"/>
    </source>
</evidence>
<dbReference type="Proteomes" id="UP000275078">
    <property type="component" value="Unassembled WGS sequence"/>
</dbReference>
<accession>A0A3N4I906</accession>
<gene>
    <name evidence="2" type="ORF">BJ508DRAFT_414428</name>
</gene>
<proteinExistence type="predicted"/>
<dbReference type="EMBL" id="ML119675">
    <property type="protein sequence ID" value="RPA81946.1"/>
    <property type="molecule type" value="Genomic_DNA"/>
</dbReference>
<protein>
    <submittedName>
        <fullName evidence="2">Uncharacterized protein</fullName>
    </submittedName>
</protein>
<evidence type="ECO:0000313" key="3">
    <source>
        <dbReference type="Proteomes" id="UP000275078"/>
    </source>
</evidence>
<evidence type="ECO:0000256" key="1">
    <source>
        <dbReference type="SAM" id="MobiDB-lite"/>
    </source>
</evidence>
<feature type="region of interest" description="Disordered" evidence="1">
    <location>
        <begin position="30"/>
        <end position="88"/>
    </location>
</feature>
<organism evidence="2 3">
    <name type="scientific">Ascobolus immersus RN42</name>
    <dbReference type="NCBI Taxonomy" id="1160509"/>
    <lineage>
        <taxon>Eukaryota</taxon>
        <taxon>Fungi</taxon>
        <taxon>Dikarya</taxon>
        <taxon>Ascomycota</taxon>
        <taxon>Pezizomycotina</taxon>
        <taxon>Pezizomycetes</taxon>
        <taxon>Pezizales</taxon>
        <taxon>Ascobolaceae</taxon>
        <taxon>Ascobolus</taxon>
    </lineage>
</organism>
<dbReference type="AlphaFoldDB" id="A0A3N4I906"/>
<name>A0A3N4I906_ASCIM</name>
<keyword evidence="3" id="KW-1185">Reference proteome</keyword>